<protein>
    <submittedName>
        <fullName evidence="10">Iron(III) ABC transporter permease</fullName>
    </submittedName>
</protein>
<evidence type="ECO:0000256" key="5">
    <source>
        <dbReference type="ARBA" id="ARBA00022692"/>
    </source>
</evidence>
<feature type="domain" description="ABC transmembrane type-1" evidence="9">
    <location>
        <begin position="88"/>
        <end position="290"/>
    </location>
</feature>
<feature type="transmembrane region" description="Helical" evidence="8">
    <location>
        <begin position="319"/>
        <end position="345"/>
    </location>
</feature>
<feature type="domain" description="ABC transmembrane type-1" evidence="9">
    <location>
        <begin position="361"/>
        <end position="552"/>
    </location>
</feature>
<feature type="transmembrane region" description="Helical" evidence="8">
    <location>
        <begin position="479"/>
        <end position="500"/>
    </location>
</feature>
<keyword evidence="4" id="KW-0997">Cell inner membrane</keyword>
<proteinExistence type="inferred from homology"/>
<dbReference type="Pfam" id="PF00528">
    <property type="entry name" value="BPD_transp_1"/>
    <property type="match status" value="2"/>
</dbReference>
<dbReference type="PANTHER" id="PTHR43357">
    <property type="entry name" value="INNER MEMBRANE ABC TRANSPORTER PERMEASE PROTEIN YDCV"/>
    <property type="match status" value="1"/>
</dbReference>
<dbReference type="InterPro" id="IPR000515">
    <property type="entry name" value="MetI-like"/>
</dbReference>
<feature type="transmembrane region" description="Helical" evidence="8">
    <location>
        <begin position="45"/>
        <end position="68"/>
    </location>
</feature>
<evidence type="ECO:0000313" key="11">
    <source>
        <dbReference type="Proteomes" id="UP000321400"/>
    </source>
</evidence>
<keyword evidence="7 8" id="KW-0472">Membrane</keyword>
<feature type="transmembrane region" description="Helical" evidence="8">
    <location>
        <begin position="171"/>
        <end position="191"/>
    </location>
</feature>
<evidence type="ECO:0000256" key="8">
    <source>
        <dbReference type="RuleBase" id="RU363032"/>
    </source>
</evidence>
<evidence type="ECO:0000313" key="10">
    <source>
        <dbReference type="EMBL" id="GEN56281.1"/>
    </source>
</evidence>
<evidence type="ECO:0000259" key="9">
    <source>
        <dbReference type="PROSITE" id="PS50928"/>
    </source>
</evidence>
<keyword evidence="3" id="KW-1003">Cell membrane</keyword>
<feature type="transmembrane region" description="Helical" evidence="8">
    <location>
        <begin position="529"/>
        <end position="552"/>
    </location>
</feature>
<dbReference type="Gene3D" id="1.10.3720.10">
    <property type="entry name" value="MetI-like"/>
    <property type="match status" value="2"/>
</dbReference>
<dbReference type="CDD" id="cd06261">
    <property type="entry name" value="TM_PBP2"/>
    <property type="match status" value="2"/>
</dbReference>
<feature type="transmembrane region" description="Helical" evidence="8">
    <location>
        <begin position="229"/>
        <end position="251"/>
    </location>
</feature>
<dbReference type="GO" id="GO:0005886">
    <property type="term" value="C:plasma membrane"/>
    <property type="evidence" value="ECO:0007669"/>
    <property type="project" value="UniProtKB-SubCell"/>
</dbReference>
<keyword evidence="11" id="KW-1185">Reference proteome</keyword>
<sequence>MKKHTDQFNKQNPHQKVEVPRASTLLDFFRKINFIVFEEKPPGGILFSIGALTSLLMVIPILYVLIQAARADQSKWARLLDGRIPELLWNTMSLTIMVTLSAVLLGVSLAWFVHRTDLPGRRFLKVLLSLPLVVPPYVGAVTYIIFLGPSGRLKNIWDAVGFLPAFPFNPYSFWGVVFVLTMFTYPYVYLITGSTLNRMNRNYEEVARSQGLSTWGVFFRVNLPFLRPAIGASAILVALYALSDFGAVAMLRYVTFTAAIYFQRAGFDTESASILSLVLVILTLLILYLESMSRRRTRFSQTPSGFKQPQRLALGKWRLLVTTYAYSIFILSVVVPVSVLVYWTIIGLGRGAIDTRFIGFAWNSLQLSTWVALFSMMLALPLVYLKGRYPSRVTRLINRLAYGGYALPGVIVALGFVFVFNNHIPLLYNTVFMLSLAFIVRFLPQAMQAADASLALVSPKIDEAARSLGHPPWKVMYKVTLPAILPGLLSGGALVFVSAIKELPATLMLRPPGFDTLAVRVYFEASEAIYHQAAPAALIIIGVSIFPLRFLINKY</sequence>
<keyword evidence="6 8" id="KW-1133">Transmembrane helix</keyword>
<feature type="transmembrane region" description="Helical" evidence="8">
    <location>
        <begin position="426"/>
        <end position="443"/>
    </location>
</feature>
<evidence type="ECO:0000256" key="1">
    <source>
        <dbReference type="ARBA" id="ARBA00004429"/>
    </source>
</evidence>
<dbReference type="RefSeq" id="WP_089799984.1">
    <property type="nucleotide sequence ID" value="NZ_BJYE01000006.1"/>
</dbReference>
<dbReference type="PROSITE" id="PS50928">
    <property type="entry name" value="ABC_TM1"/>
    <property type="match status" value="2"/>
</dbReference>
<gene>
    <name evidence="10" type="ORF">HAL01_07450</name>
</gene>
<evidence type="ECO:0000256" key="7">
    <source>
        <dbReference type="ARBA" id="ARBA00023136"/>
    </source>
</evidence>
<evidence type="ECO:0000256" key="6">
    <source>
        <dbReference type="ARBA" id="ARBA00022989"/>
    </source>
</evidence>
<dbReference type="InterPro" id="IPR035906">
    <property type="entry name" value="MetI-like_sf"/>
</dbReference>
<dbReference type="SUPFAM" id="SSF161098">
    <property type="entry name" value="MetI-like"/>
    <property type="match status" value="2"/>
</dbReference>
<feature type="transmembrane region" description="Helical" evidence="8">
    <location>
        <begin position="88"/>
        <end position="114"/>
    </location>
</feature>
<keyword evidence="5 8" id="KW-0812">Transmembrane</keyword>
<dbReference type="OrthoDB" id="9776648at2"/>
<comment type="subcellular location">
    <subcellularLocation>
        <location evidence="1">Cell inner membrane</location>
        <topology evidence="1">Multi-pass membrane protein</topology>
    </subcellularLocation>
    <subcellularLocation>
        <location evidence="8">Cell membrane</location>
        <topology evidence="8">Multi-pass membrane protein</topology>
    </subcellularLocation>
</comment>
<feature type="transmembrane region" description="Helical" evidence="8">
    <location>
        <begin position="365"/>
        <end position="385"/>
    </location>
</feature>
<dbReference type="STRING" id="442899.SAMN05720591_10426"/>
<keyword evidence="2 8" id="KW-0813">Transport</keyword>
<evidence type="ECO:0000256" key="2">
    <source>
        <dbReference type="ARBA" id="ARBA00022448"/>
    </source>
</evidence>
<dbReference type="AlphaFoldDB" id="A0A511X033"/>
<dbReference type="EMBL" id="BJYE01000006">
    <property type="protein sequence ID" value="GEN56281.1"/>
    <property type="molecule type" value="Genomic_DNA"/>
</dbReference>
<accession>A0A511X033</accession>
<reference evidence="10 11" key="1">
    <citation type="submission" date="2019-07" db="EMBL/GenBank/DDBJ databases">
        <title>Whole genome shotgun sequence of Halolactibacillus alkaliphilus NBRC 103919.</title>
        <authorList>
            <person name="Hosoyama A."/>
            <person name="Uohara A."/>
            <person name="Ohji S."/>
            <person name="Ichikawa N."/>
        </authorList>
    </citation>
    <scope>NUCLEOTIDE SEQUENCE [LARGE SCALE GENOMIC DNA]</scope>
    <source>
        <strain evidence="10 11">NBRC 103919</strain>
    </source>
</reference>
<dbReference type="GO" id="GO:0055085">
    <property type="term" value="P:transmembrane transport"/>
    <property type="evidence" value="ECO:0007669"/>
    <property type="project" value="InterPro"/>
</dbReference>
<feature type="transmembrane region" description="Helical" evidence="8">
    <location>
        <begin position="271"/>
        <end position="289"/>
    </location>
</feature>
<name>A0A511X033_9BACI</name>
<dbReference type="PANTHER" id="PTHR43357:SF3">
    <property type="entry name" value="FE(3+)-TRANSPORT SYSTEM PERMEASE PROTEIN FBPB 2"/>
    <property type="match status" value="1"/>
</dbReference>
<evidence type="ECO:0000256" key="3">
    <source>
        <dbReference type="ARBA" id="ARBA00022475"/>
    </source>
</evidence>
<evidence type="ECO:0000256" key="4">
    <source>
        <dbReference type="ARBA" id="ARBA00022519"/>
    </source>
</evidence>
<organism evidence="10 11">
    <name type="scientific">Halolactibacillus alkaliphilus</name>
    <dbReference type="NCBI Taxonomy" id="442899"/>
    <lineage>
        <taxon>Bacteria</taxon>
        <taxon>Bacillati</taxon>
        <taxon>Bacillota</taxon>
        <taxon>Bacilli</taxon>
        <taxon>Bacillales</taxon>
        <taxon>Bacillaceae</taxon>
        <taxon>Halolactibacillus</taxon>
    </lineage>
</organism>
<feature type="transmembrane region" description="Helical" evidence="8">
    <location>
        <begin position="397"/>
        <end position="420"/>
    </location>
</feature>
<dbReference type="Proteomes" id="UP000321400">
    <property type="component" value="Unassembled WGS sequence"/>
</dbReference>
<feature type="transmembrane region" description="Helical" evidence="8">
    <location>
        <begin position="126"/>
        <end position="146"/>
    </location>
</feature>
<comment type="similarity">
    <text evidence="8">Belongs to the binding-protein-dependent transport system permease family.</text>
</comment>
<comment type="caution">
    <text evidence="10">The sequence shown here is derived from an EMBL/GenBank/DDBJ whole genome shotgun (WGS) entry which is preliminary data.</text>
</comment>